<keyword evidence="4 7" id="KW-0812">Transmembrane</keyword>
<evidence type="ECO:0000256" key="3">
    <source>
        <dbReference type="ARBA" id="ARBA00022475"/>
    </source>
</evidence>
<dbReference type="EMBL" id="MQMG01000037">
    <property type="protein sequence ID" value="OKO91549.1"/>
    <property type="molecule type" value="Genomic_DNA"/>
</dbReference>
<reference evidence="9" key="2">
    <citation type="submission" date="2017-01" db="EMBL/GenBank/DDBJ databases">
        <title>Genome sequencing and annotation of Geobacillus sp. 1017, a Hydrocarbon-Oxidizing Thermophilic Bacterium Isolated from a Heavy Oil Reservoir (China).</title>
        <authorList>
            <person name="Kadnikov V.V."/>
            <person name="Mardanov A.V."/>
            <person name="Poltaraus A.B."/>
            <person name="Sokolova D.S."/>
            <person name="Semenova E.M."/>
            <person name="Ravin N.V."/>
            <person name="Tourova T.P."/>
            <person name="Nazina T.N."/>
        </authorList>
    </citation>
    <scope>NUCLEOTIDE SEQUENCE [LARGE SCALE GENOMIC DNA]</scope>
    <source>
        <strain evidence="9">1017</strain>
    </source>
</reference>
<keyword evidence="6 7" id="KW-0472">Membrane</keyword>
<reference evidence="8 9" key="1">
    <citation type="submission" date="2016-11" db="EMBL/GenBank/DDBJ databases">
        <authorList>
            <person name="Kadnikov V."/>
            <person name="Nazina T."/>
        </authorList>
    </citation>
    <scope>NUCLEOTIDE SEQUENCE [LARGE SCALE GENOMIC DNA]</scope>
    <source>
        <strain evidence="8 9">1017</strain>
    </source>
</reference>
<keyword evidence="5 7" id="KW-1133">Transmembrane helix</keyword>
<dbReference type="PANTHER" id="PTHR33452:SF1">
    <property type="entry name" value="INNER MEMBRANE PROTEIN YPHA-RELATED"/>
    <property type="match status" value="1"/>
</dbReference>
<dbReference type="InterPro" id="IPR051907">
    <property type="entry name" value="DoxX-like_oxidoreductase"/>
</dbReference>
<dbReference type="Proteomes" id="UP000186030">
    <property type="component" value="Unassembled WGS sequence"/>
</dbReference>
<evidence type="ECO:0000256" key="4">
    <source>
        <dbReference type="ARBA" id="ARBA00022692"/>
    </source>
</evidence>
<dbReference type="PANTHER" id="PTHR33452">
    <property type="entry name" value="OXIDOREDUCTASE CATD-RELATED"/>
    <property type="match status" value="1"/>
</dbReference>
<evidence type="ECO:0000313" key="8">
    <source>
        <dbReference type="EMBL" id="OKO91549.1"/>
    </source>
</evidence>
<comment type="subcellular location">
    <subcellularLocation>
        <location evidence="1">Cell membrane</location>
        <topology evidence="1">Multi-pass membrane protein</topology>
    </subcellularLocation>
</comment>
<organism evidence="8 9">
    <name type="scientific">Geobacillus proteiniphilus</name>
    <dbReference type="NCBI Taxonomy" id="860353"/>
    <lineage>
        <taxon>Bacteria</taxon>
        <taxon>Bacillati</taxon>
        <taxon>Bacillota</taxon>
        <taxon>Bacilli</taxon>
        <taxon>Bacillales</taxon>
        <taxon>Anoxybacillaceae</taxon>
        <taxon>Geobacillus</taxon>
    </lineage>
</organism>
<evidence type="ECO:0000256" key="6">
    <source>
        <dbReference type="ARBA" id="ARBA00023136"/>
    </source>
</evidence>
<comment type="caution">
    <text evidence="8">The sequence shown here is derived from an EMBL/GenBank/DDBJ whole genome shotgun (WGS) entry which is preliminary data.</text>
</comment>
<dbReference type="Pfam" id="PF07681">
    <property type="entry name" value="DoxX"/>
    <property type="match status" value="1"/>
</dbReference>
<gene>
    <name evidence="8" type="ORF">BRO54_2670</name>
</gene>
<proteinExistence type="inferred from homology"/>
<name>A0A1Q5SU69_9BACL</name>
<dbReference type="InterPro" id="IPR032808">
    <property type="entry name" value="DoxX"/>
</dbReference>
<evidence type="ECO:0000256" key="2">
    <source>
        <dbReference type="ARBA" id="ARBA00006679"/>
    </source>
</evidence>
<feature type="transmembrane region" description="Helical" evidence="7">
    <location>
        <begin position="14"/>
        <end position="33"/>
    </location>
</feature>
<dbReference type="AlphaFoldDB" id="A0A1Q5SU69"/>
<protein>
    <submittedName>
        <fullName evidence="8">Conserved membrane protein YfiD</fullName>
    </submittedName>
</protein>
<evidence type="ECO:0000256" key="7">
    <source>
        <dbReference type="SAM" id="Phobius"/>
    </source>
</evidence>
<accession>A0A1Q5SU69</accession>
<sequence>MKWQRGLEATADSFVAMGLPGLLAYIVTIVELARGWTMMLGLGTRPIAAAFAVIMIGAIATAKADAGLLSNGRETGYEFNLALLAMSILFMAERQPALVVRHCHRAATGLNSRHKTGVPQGAGHLFFCLY</sequence>
<keyword evidence="3" id="KW-1003">Cell membrane</keyword>
<comment type="similarity">
    <text evidence="2">Belongs to the DoxX family.</text>
</comment>
<feature type="transmembrane region" description="Helical" evidence="7">
    <location>
        <begin position="45"/>
        <end position="64"/>
    </location>
</feature>
<evidence type="ECO:0000313" key="9">
    <source>
        <dbReference type="Proteomes" id="UP000186030"/>
    </source>
</evidence>
<evidence type="ECO:0000256" key="5">
    <source>
        <dbReference type="ARBA" id="ARBA00022989"/>
    </source>
</evidence>
<dbReference type="GO" id="GO:0005886">
    <property type="term" value="C:plasma membrane"/>
    <property type="evidence" value="ECO:0007669"/>
    <property type="project" value="UniProtKB-SubCell"/>
</dbReference>
<evidence type="ECO:0000256" key="1">
    <source>
        <dbReference type="ARBA" id="ARBA00004651"/>
    </source>
</evidence>